<name>A0A832RSS6_9EURY</name>
<evidence type="ECO:0000259" key="4">
    <source>
        <dbReference type="Pfam" id="PF09084"/>
    </source>
</evidence>
<gene>
    <name evidence="5" type="ORF">HA299_02620</name>
</gene>
<dbReference type="Pfam" id="PF13379">
    <property type="entry name" value="NMT1_2"/>
    <property type="match status" value="1"/>
</dbReference>
<comment type="caution">
    <text evidence="5">The sequence shown here is derived from an EMBL/GenBank/DDBJ whole genome shotgun (WGS) entry which is preliminary data.</text>
</comment>
<comment type="similarity">
    <text evidence="2">Belongs to the bacterial solute-binding protein SsuA/TauA family.</text>
</comment>
<dbReference type="AlphaFoldDB" id="A0A832RSS6"/>
<dbReference type="Proteomes" id="UP000600363">
    <property type="component" value="Unassembled WGS sequence"/>
</dbReference>
<evidence type="ECO:0000256" key="2">
    <source>
        <dbReference type="ARBA" id="ARBA00010742"/>
    </source>
</evidence>
<dbReference type="Gene3D" id="3.40.190.10">
    <property type="entry name" value="Periplasmic binding protein-like II"/>
    <property type="match status" value="3"/>
</dbReference>
<dbReference type="SUPFAM" id="SSF53850">
    <property type="entry name" value="Periplasmic binding protein-like II"/>
    <property type="match status" value="2"/>
</dbReference>
<dbReference type="PANTHER" id="PTHR30024:SF47">
    <property type="entry name" value="TAURINE-BINDING PERIPLASMIC PROTEIN"/>
    <property type="match status" value="1"/>
</dbReference>
<dbReference type="Pfam" id="PF09084">
    <property type="entry name" value="NMT1"/>
    <property type="match status" value="1"/>
</dbReference>
<feature type="domain" description="SsuA/THI5-like" evidence="4">
    <location>
        <begin position="230"/>
        <end position="350"/>
    </location>
</feature>
<evidence type="ECO:0000313" key="6">
    <source>
        <dbReference type="Proteomes" id="UP000600363"/>
    </source>
</evidence>
<reference evidence="5" key="1">
    <citation type="journal article" date="2020" name="bioRxiv">
        <title>A rank-normalized archaeal taxonomy based on genome phylogeny resolves widespread incomplete and uneven classifications.</title>
        <authorList>
            <person name="Rinke C."/>
            <person name="Chuvochina M."/>
            <person name="Mussig A.J."/>
            <person name="Chaumeil P.-A."/>
            <person name="Waite D.W."/>
            <person name="Whitman W.B."/>
            <person name="Parks D.H."/>
            <person name="Hugenholtz P."/>
        </authorList>
    </citation>
    <scope>NUCLEOTIDE SEQUENCE</scope>
    <source>
        <strain evidence="5">UBA12518</strain>
    </source>
</reference>
<protein>
    <submittedName>
        <fullName evidence="5">ABC transporter substrate-binding protein</fullName>
    </submittedName>
</protein>
<comment type="subcellular location">
    <subcellularLocation>
        <location evidence="1">Periplasm</location>
    </subcellularLocation>
</comment>
<evidence type="ECO:0000313" key="5">
    <source>
        <dbReference type="EMBL" id="HIH69505.1"/>
    </source>
</evidence>
<keyword evidence="3" id="KW-0732">Signal</keyword>
<dbReference type="PANTHER" id="PTHR30024">
    <property type="entry name" value="ALIPHATIC SULFONATES-BINDING PROTEIN-RELATED"/>
    <property type="match status" value="1"/>
</dbReference>
<dbReference type="EMBL" id="DUIH01000011">
    <property type="protein sequence ID" value="HIH69505.1"/>
    <property type="molecule type" value="Genomic_DNA"/>
</dbReference>
<dbReference type="GO" id="GO:0042597">
    <property type="term" value="C:periplasmic space"/>
    <property type="evidence" value="ECO:0007669"/>
    <property type="project" value="UniProtKB-SubCell"/>
</dbReference>
<organism evidence="5 6">
    <name type="scientific">Methermicoccus shengliensis</name>
    <dbReference type="NCBI Taxonomy" id="660064"/>
    <lineage>
        <taxon>Archaea</taxon>
        <taxon>Methanobacteriati</taxon>
        <taxon>Methanobacteriota</taxon>
        <taxon>Stenosarchaea group</taxon>
        <taxon>Methanomicrobia</taxon>
        <taxon>Methanosarcinales</taxon>
        <taxon>Methermicoccaceae</taxon>
        <taxon>Methermicoccus</taxon>
    </lineage>
</organism>
<dbReference type="InterPro" id="IPR015168">
    <property type="entry name" value="SsuA/THI5"/>
</dbReference>
<proteinExistence type="inferred from homology"/>
<evidence type="ECO:0000256" key="3">
    <source>
        <dbReference type="ARBA" id="ARBA00022729"/>
    </source>
</evidence>
<dbReference type="PROSITE" id="PS51257">
    <property type="entry name" value="PROKAR_LIPOPROTEIN"/>
    <property type="match status" value="1"/>
</dbReference>
<evidence type="ECO:0000256" key="1">
    <source>
        <dbReference type="ARBA" id="ARBA00004418"/>
    </source>
</evidence>
<accession>A0A832RSS6</accession>
<sequence length="355" mass="38799">MKWTAAFVALVIAGALMGVGCIQNEEGTRAAESAVYVKVLPPATMLDALKSGDVDGFVGWSPFDAQAVVSGYGVRLLNSSEVWPNHPCCILAASESYTDERVLTALVWAHIKATEFINDPANHDKVVQYVMEFMGFDRDVAEAALPTVKFVEYPDVEEFRNYYYRLKEAGLLESTPEELGYGSEDAFFDDFLTDEYYRAVKEKLDANPNWVPEKVSPNEVVRIAYLPSDHHLALYVAQKEGYYEQVGLVSGENLEIKPPFANGVAIMEAFKNGEIDVGYLGGAPATLKRINDDVKIRIIAGANNEGSSIVVGAQSGINTPAQLAGKTIATPGFGTVQDFILRQLAEENGLRVVLK</sequence>